<evidence type="ECO:0000313" key="1">
    <source>
        <dbReference type="EMBL" id="SDZ06721.1"/>
    </source>
</evidence>
<name>A0A1H3Q0I5_9RHOB</name>
<organism evidence="1 2">
    <name type="scientific">Jannaschia faecimaris</name>
    <dbReference type="NCBI Taxonomy" id="1244108"/>
    <lineage>
        <taxon>Bacteria</taxon>
        <taxon>Pseudomonadati</taxon>
        <taxon>Pseudomonadota</taxon>
        <taxon>Alphaproteobacteria</taxon>
        <taxon>Rhodobacterales</taxon>
        <taxon>Roseobacteraceae</taxon>
        <taxon>Jannaschia</taxon>
    </lineage>
</organism>
<sequence length="78" mass="8230">MILAVQVALPVILLAWLALMPARSVAGRALQASGTGALLFALARVALWALPVWWLPWVYGALWLTAALSGGYGSRLSA</sequence>
<gene>
    <name evidence="1" type="ORF">SAMN05444004_105251</name>
</gene>
<dbReference type="Proteomes" id="UP000198914">
    <property type="component" value="Unassembled WGS sequence"/>
</dbReference>
<dbReference type="EMBL" id="FNPX01000005">
    <property type="protein sequence ID" value="SDZ06721.1"/>
    <property type="molecule type" value="Genomic_DNA"/>
</dbReference>
<keyword evidence="2" id="KW-1185">Reference proteome</keyword>
<evidence type="ECO:0000313" key="2">
    <source>
        <dbReference type="Proteomes" id="UP000198914"/>
    </source>
</evidence>
<protein>
    <submittedName>
        <fullName evidence="1">Uncharacterized protein</fullName>
    </submittedName>
</protein>
<dbReference type="AlphaFoldDB" id="A0A1H3Q0I5"/>
<dbReference type="RefSeq" id="WP_092644837.1">
    <property type="nucleotide sequence ID" value="NZ_FNPX01000005.1"/>
</dbReference>
<reference evidence="2" key="1">
    <citation type="submission" date="2016-10" db="EMBL/GenBank/DDBJ databases">
        <authorList>
            <person name="Varghese N."/>
            <person name="Submissions S."/>
        </authorList>
    </citation>
    <scope>NUCLEOTIDE SEQUENCE [LARGE SCALE GENOMIC DNA]</scope>
    <source>
        <strain evidence="2">DSM 100420</strain>
    </source>
</reference>
<dbReference type="STRING" id="1244108.SAMN05444004_105251"/>
<proteinExistence type="predicted"/>
<accession>A0A1H3Q0I5</accession>